<gene>
    <name evidence="3" type="primary">LOC106011739</name>
</gene>
<dbReference type="RefSeq" id="XP_012937843.1">
    <property type="nucleotide sequence ID" value="XM_013082389.2"/>
</dbReference>
<proteinExistence type="predicted"/>
<sequence length="209" mass="23839">MAIFGYITVALAALAVTGRVYCEVTTPKIIVESRLHSDTETEKTDQNIDVAEQPAATLTGEAYAQSSAAYFSRQRPNQYDADGSCWIGNRLVRHGQVVSLTHQNPCWKVICWYGRPHEEEDGCHLDGQCHPLNQDFQMDCRTMRCSKRQLGTNSWRYHVTTVATECRDARGICRRVGERNFSAVIDRQTYHDCECQHGGRMYCMQTYPF</sequence>
<protein>
    <submittedName>
        <fullName evidence="3">Uncharacterized protein LOC106011739</fullName>
    </submittedName>
</protein>
<feature type="chain" id="PRO_5046888687" evidence="1">
    <location>
        <begin position="23"/>
        <end position="209"/>
    </location>
</feature>
<organism evidence="2 3">
    <name type="scientific">Aplysia californica</name>
    <name type="common">California sea hare</name>
    <dbReference type="NCBI Taxonomy" id="6500"/>
    <lineage>
        <taxon>Eukaryota</taxon>
        <taxon>Metazoa</taxon>
        <taxon>Spiralia</taxon>
        <taxon>Lophotrochozoa</taxon>
        <taxon>Mollusca</taxon>
        <taxon>Gastropoda</taxon>
        <taxon>Heterobranchia</taxon>
        <taxon>Euthyneura</taxon>
        <taxon>Tectipleura</taxon>
        <taxon>Aplysiida</taxon>
        <taxon>Aplysioidea</taxon>
        <taxon>Aplysiidae</taxon>
        <taxon>Aplysia</taxon>
    </lineage>
</organism>
<keyword evidence="2" id="KW-1185">Reference proteome</keyword>
<name>A0ABM0ZZN9_APLCA</name>
<reference evidence="3" key="1">
    <citation type="submission" date="2025-08" db="UniProtKB">
        <authorList>
            <consortium name="RefSeq"/>
        </authorList>
    </citation>
    <scope>IDENTIFICATION</scope>
</reference>
<dbReference type="Proteomes" id="UP000694888">
    <property type="component" value="Unplaced"/>
</dbReference>
<accession>A0ABM0ZZN9</accession>
<evidence type="ECO:0000256" key="1">
    <source>
        <dbReference type="SAM" id="SignalP"/>
    </source>
</evidence>
<keyword evidence="1" id="KW-0732">Signal</keyword>
<feature type="signal peptide" evidence="1">
    <location>
        <begin position="1"/>
        <end position="22"/>
    </location>
</feature>
<dbReference type="GeneID" id="106011739"/>
<evidence type="ECO:0000313" key="2">
    <source>
        <dbReference type="Proteomes" id="UP000694888"/>
    </source>
</evidence>
<evidence type="ECO:0000313" key="3">
    <source>
        <dbReference type="RefSeq" id="XP_012937843.1"/>
    </source>
</evidence>